<dbReference type="InterPro" id="IPR011547">
    <property type="entry name" value="SLC26A/SulP_dom"/>
</dbReference>
<feature type="transmembrane region" description="Helical" evidence="5">
    <location>
        <begin position="93"/>
        <end position="111"/>
    </location>
</feature>
<evidence type="ECO:0000313" key="7">
    <source>
        <dbReference type="EMBL" id="KAK7676915.1"/>
    </source>
</evidence>
<proteinExistence type="predicted"/>
<dbReference type="PROSITE" id="PS50801">
    <property type="entry name" value="STAS"/>
    <property type="match status" value="1"/>
</dbReference>
<evidence type="ECO:0000259" key="6">
    <source>
        <dbReference type="PROSITE" id="PS50801"/>
    </source>
</evidence>
<dbReference type="InterPro" id="IPR002645">
    <property type="entry name" value="STAS_dom"/>
</dbReference>
<organism evidence="7 8">
    <name type="scientific">Cerrena zonata</name>
    <dbReference type="NCBI Taxonomy" id="2478898"/>
    <lineage>
        <taxon>Eukaryota</taxon>
        <taxon>Fungi</taxon>
        <taxon>Dikarya</taxon>
        <taxon>Basidiomycota</taxon>
        <taxon>Agaricomycotina</taxon>
        <taxon>Agaricomycetes</taxon>
        <taxon>Polyporales</taxon>
        <taxon>Cerrenaceae</taxon>
        <taxon>Cerrena</taxon>
    </lineage>
</organism>
<evidence type="ECO:0000313" key="8">
    <source>
        <dbReference type="Proteomes" id="UP001385951"/>
    </source>
</evidence>
<evidence type="ECO:0000256" key="3">
    <source>
        <dbReference type="ARBA" id="ARBA00022989"/>
    </source>
</evidence>
<keyword evidence="3 5" id="KW-1133">Transmembrane helix</keyword>
<reference evidence="7 8" key="1">
    <citation type="submission" date="2022-09" db="EMBL/GenBank/DDBJ databases">
        <authorList>
            <person name="Palmer J.M."/>
        </authorList>
    </citation>
    <scope>NUCLEOTIDE SEQUENCE [LARGE SCALE GENOMIC DNA]</scope>
    <source>
        <strain evidence="7 8">DSM 7382</strain>
    </source>
</reference>
<dbReference type="GO" id="GO:0008271">
    <property type="term" value="F:secondary active sulfate transmembrane transporter activity"/>
    <property type="evidence" value="ECO:0007669"/>
    <property type="project" value="InterPro"/>
</dbReference>
<dbReference type="Pfam" id="PF00916">
    <property type="entry name" value="Sulfate_transp"/>
    <property type="match status" value="1"/>
</dbReference>
<gene>
    <name evidence="7" type="ORF">QCA50_020105</name>
</gene>
<dbReference type="GO" id="GO:0016020">
    <property type="term" value="C:membrane"/>
    <property type="evidence" value="ECO:0007669"/>
    <property type="project" value="UniProtKB-SubCell"/>
</dbReference>
<dbReference type="InterPro" id="IPR018045">
    <property type="entry name" value="S04_transporter_CS"/>
</dbReference>
<name>A0AAW0FJT4_9APHY</name>
<evidence type="ECO:0000256" key="4">
    <source>
        <dbReference type="ARBA" id="ARBA00023136"/>
    </source>
</evidence>
<feature type="domain" description="STAS" evidence="6">
    <location>
        <begin position="406"/>
        <end position="564"/>
    </location>
</feature>
<evidence type="ECO:0000256" key="5">
    <source>
        <dbReference type="SAM" id="Phobius"/>
    </source>
</evidence>
<evidence type="ECO:0000256" key="1">
    <source>
        <dbReference type="ARBA" id="ARBA00004141"/>
    </source>
</evidence>
<dbReference type="InterPro" id="IPR001902">
    <property type="entry name" value="SLC26A/SulP_fam"/>
</dbReference>
<comment type="subcellular location">
    <subcellularLocation>
        <location evidence="1">Membrane</location>
        <topology evidence="1">Multi-pass membrane protein</topology>
    </subcellularLocation>
</comment>
<protein>
    <recommendedName>
        <fullName evidence="6">STAS domain-containing protein</fullName>
    </recommendedName>
</protein>
<feature type="transmembrane region" description="Helical" evidence="5">
    <location>
        <begin position="12"/>
        <end position="29"/>
    </location>
</feature>
<evidence type="ECO:0000256" key="2">
    <source>
        <dbReference type="ARBA" id="ARBA00022692"/>
    </source>
</evidence>
<accession>A0AAW0FJT4</accession>
<dbReference type="Gene3D" id="3.30.750.24">
    <property type="entry name" value="STAS domain"/>
    <property type="match status" value="1"/>
</dbReference>
<dbReference type="AlphaFoldDB" id="A0AAW0FJT4"/>
<comment type="caution">
    <text evidence="7">The sequence shown here is derived from an EMBL/GenBank/DDBJ whole genome shotgun (WGS) entry which is preliminary data.</text>
</comment>
<dbReference type="InterPro" id="IPR036513">
    <property type="entry name" value="STAS_dom_sf"/>
</dbReference>
<dbReference type="PROSITE" id="PS01130">
    <property type="entry name" value="SLC26A"/>
    <property type="match status" value="1"/>
</dbReference>
<dbReference type="PANTHER" id="PTHR11814">
    <property type="entry name" value="SULFATE TRANSPORTER"/>
    <property type="match status" value="1"/>
</dbReference>
<keyword evidence="8" id="KW-1185">Reference proteome</keyword>
<keyword evidence="2 5" id="KW-0812">Transmembrane</keyword>
<feature type="transmembrane region" description="Helical" evidence="5">
    <location>
        <begin position="185"/>
        <end position="202"/>
    </location>
</feature>
<sequence>MSYAQLAGLEAQYGLYSSFVGVFIYSFFATSKDVSIGPVAVMSAQVGKVIAKVQSEFGNEFSAPEIATFLSLICGGIAAGLGILRLGFILEFISIPAVMGFMSGSAFNIIVGQVPALMGYNSAVNTRAASYKVVIETLKNLKLTNVNAAFGLVPLFILYVWKFLAEFAQKRWPRYKLWFFYFQQLRNAIVIIVATAISWGIVHPEVKRYHGDIADFKGTIKTIGEVPSGLRHVGVMHIPNGIIDAIAKHIAISKSFGRVNDYKVNPDQEVIAIGVNNLIGTFFNAYPATGSFSRSALKAKCGVRTPFAGKVQVAEVINPVINYSDDSSSRDSSNNSDIEIHQVLSNGNDYRSTDSNKIKVKDALNNITPTKNNLTEHNPHIRFHTRWVPLNHDNINLDLNVLPPPPGVIVFKPIETFSYPNSSRQVEKVSDEVKRLTRRGKPYNFTDTGSRPWNDPGPLRWDWFGFKKSNNEVVEEKDERPILRIVHFDFSSVASTDVTSIQALVDLRKALNIYADREVEFHFSGILSPWIRRALINAGFGVYAEDDLVSDKTYVNIAAATGDLEVGDDRYFAAVGRSLSMTQVALKVKALDA</sequence>
<feature type="transmembrane region" description="Helical" evidence="5">
    <location>
        <begin position="146"/>
        <end position="164"/>
    </location>
</feature>
<dbReference type="EMBL" id="JASBNA010000100">
    <property type="protein sequence ID" value="KAK7676915.1"/>
    <property type="molecule type" value="Genomic_DNA"/>
</dbReference>
<dbReference type="Proteomes" id="UP001385951">
    <property type="component" value="Unassembled WGS sequence"/>
</dbReference>
<dbReference type="CDD" id="cd07042">
    <property type="entry name" value="STAS_SulP_like_sulfate_transporter"/>
    <property type="match status" value="1"/>
</dbReference>
<feature type="transmembrane region" description="Helical" evidence="5">
    <location>
        <begin position="66"/>
        <end position="86"/>
    </location>
</feature>
<keyword evidence="4 5" id="KW-0472">Membrane</keyword>